<sequence length="74" mass="7904">MMAVYPGKTCGVGAGFLLALWFRRCYCCRAGEGLVPAGLDSPAGHHTGTIVTGWAPLAPPAPRRTRSRRELASY</sequence>
<comment type="caution">
    <text evidence="2">The sequence shown here is derived from an EMBL/GenBank/DDBJ whole genome shotgun (WGS) entry which is preliminary data.</text>
</comment>
<keyword evidence="3" id="KW-1185">Reference proteome</keyword>
<evidence type="ECO:0008006" key="4">
    <source>
        <dbReference type="Google" id="ProtNLM"/>
    </source>
</evidence>
<feature type="chain" id="PRO_5022753007" description="Secreted protein" evidence="1">
    <location>
        <begin position="28"/>
        <end position="74"/>
    </location>
</feature>
<protein>
    <recommendedName>
        <fullName evidence="4">Secreted protein</fullName>
    </recommendedName>
</protein>
<keyword evidence="1" id="KW-0732">Signal</keyword>
<dbReference type="EMBL" id="VSRR010003227">
    <property type="protein sequence ID" value="MPC35228.1"/>
    <property type="molecule type" value="Genomic_DNA"/>
</dbReference>
<feature type="signal peptide" evidence="1">
    <location>
        <begin position="1"/>
        <end position="27"/>
    </location>
</feature>
<organism evidence="2 3">
    <name type="scientific">Portunus trituberculatus</name>
    <name type="common">Swimming crab</name>
    <name type="synonym">Neptunus trituberculatus</name>
    <dbReference type="NCBI Taxonomy" id="210409"/>
    <lineage>
        <taxon>Eukaryota</taxon>
        <taxon>Metazoa</taxon>
        <taxon>Ecdysozoa</taxon>
        <taxon>Arthropoda</taxon>
        <taxon>Crustacea</taxon>
        <taxon>Multicrustacea</taxon>
        <taxon>Malacostraca</taxon>
        <taxon>Eumalacostraca</taxon>
        <taxon>Eucarida</taxon>
        <taxon>Decapoda</taxon>
        <taxon>Pleocyemata</taxon>
        <taxon>Brachyura</taxon>
        <taxon>Eubrachyura</taxon>
        <taxon>Portunoidea</taxon>
        <taxon>Portunidae</taxon>
        <taxon>Portuninae</taxon>
        <taxon>Portunus</taxon>
    </lineage>
</organism>
<name>A0A5B7EPK4_PORTR</name>
<reference evidence="2 3" key="1">
    <citation type="submission" date="2019-05" db="EMBL/GenBank/DDBJ databases">
        <title>Another draft genome of Portunus trituberculatus and its Hox gene families provides insights of decapod evolution.</title>
        <authorList>
            <person name="Jeong J.-H."/>
            <person name="Song I."/>
            <person name="Kim S."/>
            <person name="Choi T."/>
            <person name="Kim D."/>
            <person name="Ryu S."/>
            <person name="Kim W."/>
        </authorList>
    </citation>
    <scope>NUCLEOTIDE SEQUENCE [LARGE SCALE GENOMIC DNA]</scope>
    <source>
        <tissue evidence="2">Muscle</tissue>
    </source>
</reference>
<evidence type="ECO:0000313" key="2">
    <source>
        <dbReference type="EMBL" id="MPC35228.1"/>
    </source>
</evidence>
<proteinExistence type="predicted"/>
<evidence type="ECO:0000256" key="1">
    <source>
        <dbReference type="SAM" id="SignalP"/>
    </source>
</evidence>
<accession>A0A5B7EPK4</accession>
<gene>
    <name evidence="2" type="ORF">E2C01_028646</name>
</gene>
<dbReference type="AlphaFoldDB" id="A0A5B7EPK4"/>
<evidence type="ECO:0000313" key="3">
    <source>
        <dbReference type="Proteomes" id="UP000324222"/>
    </source>
</evidence>
<dbReference type="Proteomes" id="UP000324222">
    <property type="component" value="Unassembled WGS sequence"/>
</dbReference>